<reference evidence="1 2" key="1">
    <citation type="journal article" date="2014" name="Science">
        <title>Plant genetics. Early allopolyploid evolution in the post-Neolithic Brassica napus oilseed genome.</title>
        <authorList>
            <person name="Chalhoub B."/>
            <person name="Denoeud F."/>
            <person name="Liu S."/>
            <person name="Parkin I.A."/>
            <person name="Tang H."/>
            <person name="Wang X."/>
            <person name="Chiquet J."/>
            <person name="Belcram H."/>
            <person name="Tong C."/>
            <person name="Samans B."/>
            <person name="Correa M."/>
            <person name="Da Silva C."/>
            <person name="Just J."/>
            <person name="Falentin C."/>
            <person name="Koh C.S."/>
            <person name="Le Clainche I."/>
            <person name="Bernard M."/>
            <person name="Bento P."/>
            <person name="Noel B."/>
            <person name="Labadie K."/>
            <person name="Alberti A."/>
            <person name="Charles M."/>
            <person name="Arnaud D."/>
            <person name="Guo H."/>
            <person name="Daviaud C."/>
            <person name="Alamery S."/>
            <person name="Jabbari K."/>
            <person name="Zhao M."/>
            <person name="Edger P.P."/>
            <person name="Chelaifa H."/>
            <person name="Tack D."/>
            <person name="Lassalle G."/>
            <person name="Mestiri I."/>
            <person name="Schnel N."/>
            <person name="Le Paslier M.C."/>
            <person name="Fan G."/>
            <person name="Renault V."/>
            <person name="Bayer P.E."/>
            <person name="Golicz A.A."/>
            <person name="Manoli S."/>
            <person name="Lee T.H."/>
            <person name="Thi V.H."/>
            <person name="Chalabi S."/>
            <person name="Hu Q."/>
            <person name="Fan C."/>
            <person name="Tollenaere R."/>
            <person name="Lu Y."/>
            <person name="Battail C."/>
            <person name="Shen J."/>
            <person name="Sidebottom C.H."/>
            <person name="Wang X."/>
            <person name="Canaguier A."/>
            <person name="Chauveau A."/>
            <person name="Berard A."/>
            <person name="Deniot G."/>
            <person name="Guan M."/>
            <person name="Liu Z."/>
            <person name="Sun F."/>
            <person name="Lim Y.P."/>
            <person name="Lyons E."/>
            <person name="Town C.D."/>
            <person name="Bancroft I."/>
            <person name="Wang X."/>
            <person name="Meng J."/>
            <person name="Ma J."/>
            <person name="Pires J.C."/>
            <person name="King G.J."/>
            <person name="Brunel D."/>
            <person name="Delourme R."/>
            <person name="Renard M."/>
            <person name="Aury J.M."/>
            <person name="Adams K.L."/>
            <person name="Batley J."/>
            <person name="Snowdon R.J."/>
            <person name="Tost J."/>
            <person name="Edwards D."/>
            <person name="Zhou Y."/>
            <person name="Hua W."/>
            <person name="Sharpe A.G."/>
            <person name="Paterson A.H."/>
            <person name="Guan C."/>
            <person name="Wincker P."/>
        </authorList>
    </citation>
    <scope>NUCLEOTIDE SEQUENCE [LARGE SCALE GENOMIC DNA]</scope>
    <source>
        <strain evidence="2">cv. Darmor-bzh</strain>
    </source>
</reference>
<dbReference type="STRING" id="3708.A0A078IWY1"/>
<sequence length="28" mass="3351">MMMLARRKEWVYYDTNPNYGHLASKMGS</sequence>
<dbReference type="PaxDb" id="3708-A0A078IWY1"/>
<evidence type="ECO:0000313" key="2">
    <source>
        <dbReference type="Proteomes" id="UP000028999"/>
    </source>
</evidence>
<accession>A0A078IWY1</accession>
<name>A0A078IWY1_BRANA</name>
<proteinExistence type="predicted"/>
<organism evidence="1 2">
    <name type="scientific">Brassica napus</name>
    <name type="common">Rape</name>
    <dbReference type="NCBI Taxonomy" id="3708"/>
    <lineage>
        <taxon>Eukaryota</taxon>
        <taxon>Viridiplantae</taxon>
        <taxon>Streptophyta</taxon>
        <taxon>Embryophyta</taxon>
        <taxon>Tracheophyta</taxon>
        <taxon>Spermatophyta</taxon>
        <taxon>Magnoliopsida</taxon>
        <taxon>eudicotyledons</taxon>
        <taxon>Gunneridae</taxon>
        <taxon>Pentapetalae</taxon>
        <taxon>rosids</taxon>
        <taxon>malvids</taxon>
        <taxon>Brassicales</taxon>
        <taxon>Brassicaceae</taxon>
        <taxon>Brassiceae</taxon>
        <taxon>Brassica</taxon>
    </lineage>
</organism>
<keyword evidence="2" id="KW-1185">Reference proteome</keyword>
<dbReference type="AlphaFoldDB" id="A0A078IWY1"/>
<evidence type="ECO:0000313" key="1">
    <source>
        <dbReference type="EMBL" id="CDY54538.1"/>
    </source>
</evidence>
<gene>
    <name evidence="1" type="primary">BnaCnng27200D</name>
    <name evidence="1" type="ORF">GSBRNA2T00014278001</name>
</gene>
<dbReference type="EMBL" id="LK033328">
    <property type="protein sequence ID" value="CDY54538.1"/>
    <property type="molecule type" value="Genomic_DNA"/>
</dbReference>
<dbReference type="Gramene" id="CDY54538">
    <property type="protein sequence ID" value="CDY54538"/>
    <property type="gene ID" value="GSBRNA2T00014278001"/>
</dbReference>
<protein>
    <submittedName>
        <fullName evidence="1">BnaCnng27200D protein</fullName>
    </submittedName>
</protein>
<dbReference type="Proteomes" id="UP000028999">
    <property type="component" value="Unassembled WGS sequence"/>
</dbReference>